<protein>
    <submittedName>
        <fullName evidence="1 2">Methyltransferase</fullName>
    </submittedName>
</protein>
<dbReference type="EMBL" id="CP011923">
    <property type="protein sequence ID" value="AKN88651.1"/>
    <property type="molecule type" value="Genomic_DNA"/>
</dbReference>
<gene>
    <name evidence="2" type="ORF">CHQ83_08020</name>
    <name evidence="1" type="ORF">FNO190_0898</name>
</gene>
<reference evidence="2" key="3">
    <citation type="journal article" date="2020" name="Int. J. Syst. Evol. Microbiol.">
        <title>Reclassification of Francisella noatunensis subsp. orientalis Ottem et al. 2009 as Francisella orientalis sp. nov., Francisella noatunensis subsp. chilensis subsp. nov. and emended description of Francisella noatunensis.</title>
        <authorList>
            <person name="Ramirez-Paredes J.G."/>
            <person name="Larsson P."/>
            <person name="Thompson K.D."/>
            <person name="Penman D.J."/>
            <person name="Busse H.J."/>
            <person name="Ohrman C."/>
            <person name="Sjodin A."/>
            <person name="Soto E."/>
            <person name="Richards R.H."/>
            <person name="Adams A."/>
            <person name="Colquhoun D.J."/>
        </authorList>
    </citation>
    <scope>NUCLEOTIDE SEQUENCE</scope>
    <source>
        <strain evidence="2">LADL-07285A</strain>
    </source>
</reference>
<dbReference type="Proteomes" id="UP000035930">
    <property type="component" value="Chromosome"/>
</dbReference>
<dbReference type="RefSeq" id="WP_030005591.1">
    <property type="nucleotide sequence ID" value="NZ_CP022946.1"/>
</dbReference>
<organism evidence="2 4">
    <name type="scientific">Francisella orientalis</name>
    <dbReference type="NCBI Taxonomy" id="299583"/>
    <lineage>
        <taxon>Bacteria</taxon>
        <taxon>Pseudomonadati</taxon>
        <taxon>Pseudomonadota</taxon>
        <taxon>Gammaproteobacteria</taxon>
        <taxon>Thiotrichales</taxon>
        <taxon>Francisellaceae</taxon>
        <taxon>Francisella</taxon>
    </lineage>
</organism>
<dbReference type="GO" id="GO:0008168">
    <property type="term" value="F:methyltransferase activity"/>
    <property type="evidence" value="ECO:0007669"/>
    <property type="project" value="UniProtKB-KW"/>
</dbReference>
<dbReference type="Gene3D" id="3.40.50.150">
    <property type="entry name" value="Vaccinia Virus protein VP39"/>
    <property type="match status" value="1"/>
</dbReference>
<sequence length="311" mass="36791">MKIKEMSLINEIEKQSIIYNRYIELLHKKHIFNHSLFYIDKSVENYNTHRKNEHSDSDLSDEINIIKKIFSDNKNQEYLFVSIGCRSGLEDTTLLKSKNYDITYLGVDSSERMLEAAKSNLIDINIQKNFLLCDVLNSIYDLKIFIEKNFAGKIKLIVINGGTFGNFSWSDNEKIMMLLNKDDYFYIYIATQANFLDIKNLRKRYLSAIKISEIVFKPFYQTLNLKISDGNFNLEEYNDDSMSTTFKYTFIFSKNINKYLMKDDEVEVLKIRVYQEHKLISKLKEKNIYFIDSYKINTEMPAIKILFQYVG</sequence>
<dbReference type="InterPro" id="IPR029063">
    <property type="entry name" value="SAM-dependent_MTases_sf"/>
</dbReference>
<evidence type="ECO:0000313" key="4">
    <source>
        <dbReference type="Proteomes" id="UP000774689"/>
    </source>
</evidence>
<accession>A0AAP6XAI7</accession>
<keyword evidence="2" id="KW-0808">Transferase</keyword>
<evidence type="ECO:0000313" key="2">
    <source>
        <dbReference type="EMBL" id="NIY57148.1"/>
    </source>
</evidence>
<name>A0AAP6XAI7_9GAMM</name>
<dbReference type="Proteomes" id="UP000774689">
    <property type="component" value="Unassembled WGS sequence"/>
</dbReference>
<keyword evidence="2" id="KW-0489">Methyltransferase</keyword>
<reference evidence="1" key="2">
    <citation type="submission" date="2017-08" db="EMBL/GenBank/DDBJ databases">
        <title>Complete Genome Sequence of Francisella noatunensis subsp. orientalis strain FNO190.</title>
        <authorList>
            <person name="Pereira F.L."/>
            <person name="Goncalves L.A."/>
            <person name="Guilherme T.C."/>
            <person name="Soares S.C."/>
            <person name="Dorella F.A."/>
            <person name="Carvalho A.F."/>
            <person name="Leibowitz M.P."/>
            <person name="Leal C.A.G."/>
            <person name="Azevedo V.A.C."/>
            <person name="Figueiredo H.C.P."/>
        </authorList>
    </citation>
    <scope>NUCLEOTIDE SEQUENCE</scope>
    <source>
        <strain evidence="1">FNO190</strain>
    </source>
</reference>
<keyword evidence="3" id="KW-1185">Reference proteome</keyword>
<evidence type="ECO:0000313" key="3">
    <source>
        <dbReference type="Proteomes" id="UP000035930"/>
    </source>
</evidence>
<dbReference type="EMBL" id="QPQM01000022">
    <property type="protein sequence ID" value="NIY57148.1"/>
    <property type="molecule type" value="Genomic_DNA"/>
</dbReference>
<reference evidence="3" key="1">
    <citation type="submission" date="2015-02" db="EMBL/GenBank/DDBJ databases">
        <title>Complete genome sequence of Francisella noatunensis subsp. orientalis FNO190 isolated from farm-raised Nile tilapia in Brazil.</title>
        <authorList>
            <person name="Figueiredo H.C.P."/>
            <person name="Leal C.A.G."/>
            <person name="Pereira F.L."/>
            <person name="Soares S.C."/>
            <person name="Goncalves L.A."/>
            <person name="Dorella F.A."/>
            <person name="Carvalho A.F."/>
            <person name="Azevedo V.A.C."/>
        </authorList>
    </citation>
    <scope>NUCLEOTIDE SEQUENCE [LARGE SCALE GENOMIC DNA]</scope>
    <source>
        <strain evidence="3">FNO190</strain>
    </source>
</reference>
<evidence type="ECO:0000313" key="1">
    <source>
        <dbReference type="EMBL" id="AKN88651.1"/>
    </source>
</evidence>
<dbReference type="AlphaFoldDB" id="A0AAP6XAI7"/>
<dbReference type="GO" id="GO:0032259">
    <property type="term" value="P:methylation"/>
    <property type="evidence" value="ECO:0007669"/>
    <property type="project" value="UniProtKB-KW"/>
</dbReference>
<proteinExistence type="predicted"/>
<dbReference type="SUPFAM" id="SSF53335">
    <property type="entry name" value="S-adenosyl-L-methionine-dependent methyltransferases"/>
    <property type="match status" value="1"/>
</dbReference>